<keyword evidence="2 7" id="KW-0132">Cell division</keyword>
<evidence type="ECO:0000256" key="1">
    <source>
        <dbReference type="ARBA" id="ARBA00022475"/>
    </source>
</evidence>
<dbReference type="EMBL" id="SSWX01000002">
    <property type="protein sequence ID" value="THJ36134.1"/>
    <property type="molecule type" value="Genomic_DNA"/>
</dbReference>
<feature type="topological domain" description="Periplasmic" evidence="7">
    <location>
        <begin position="26"/>
        <end position="94"/>
    </location>
</feature>
<dbReference type="GO" id="GO:0043093">
    <property type="term" value="P:FtsZ-dependent cytokinesis"/>
    <property type="evidence" value="ECO:0007669"/>
    <property type="project" value="UniProtKB-UniRule"/>
</dbReference>
<evidence type="ECO:0000256" key="3">
    <source>
        <dbReference type="ARBA" id="ARBA00022692"/>
    </source>
</evidence>
<dbReference type="PANTHER" id="PTHR37485">
    <property type="entry name" value="CELL DIVISION PROTEIN FTSB"/>
    <property type="match status" value="1"/>
</dbReference>
<evidence type="ECO:0000256" key="2">
    <source>
        <dbReference type="ARBA" id="ARBA00022618"/>
    </source>
</evidence>
<dbReference type="GO" id="GO:0032153">
    <property type="term" value="C:cell division site"/>
    <property type="evidence" value="ECO:0007669"/>
    <property type="project" value="UniProtKB-UniRule"/>
</dbReference>
<name>A0A4S5BTB3_9BURK</name>
<comment type="similarity">
    <text evidence="7">Belongs to the FtsB family.</text>
</comment>
<dbReference type="GO" id="GO:0005886">
    <property type="term" value="C:plasma membrane"/>
    <property type="evidence" value="ECO:0007669"/>
    <property type="project" value="UniProtKB-SubCell"/>
</dbReference>
<dbReference type="OrthoDB" id="7061211at2"/>
<proteinExistence type="inferred from homology"/>
<accession>A0A4S5BTB3</accession>
<evidence type="ECO:0000256" key="5">
    <source>
        <dbReference type="ARBA" id="ARBA00023136"/>
    </source>
</evidence>
<gene>
    <name evidence="7" type="primary">ftsB</name>
    <name evidence="8" type="ORF">E8K88_02385</name>
</gene>
<comment type="subunit">
    <text evidence="7">Part of a complex composed of FtsB, FtsL and FtsQ.</text>
</comment>
<keyword evidence="9" id="KW-1185">Reference proteome</keyword>
<keyword evidence="4 7" id="KW-1133">Transmembrane helix</keyword>
<keyword evidence="5 7" id="KW-0472">Membrane</keyword>
<reference evidence="8 9" key="1">
    <citation type="submission" date="2019-04" db="EMBL/GenBank/DDBJ databases">
        <title>Lampropedia sp YIM MLB12 draf genome.</title>
        <authorList>
            <person name="Wang Y.-X."/>
        </authorList>
    </citation>
    <scope>NUCLEOTIDE SEQUENCE [LARGE SCALE GENOMIC DNA]</scope>
    <source>
        <strain evidence="8 9">YIM MLB12</strain>
    </source>
</reference>
<evidence type="ECO:0000256" key="7">
    <source>
        <dbReference type="HAMAP-Rule" id="MF_00599"/>
    </source>
</evidence>
<evidence type="ECO:0000313" key="8">
    <source>
        <dbReference type="EMBL" id="THJ36134.1"/>
    </source>
</evidence>
<dbReference type="PANTHER" id="PTHR37485:SF1">
    <property type="entry name" value="CELL DIVISION PROTEIN FTSB"/>
    <property type="match status" value="1"/>
</dbReference>
<comment type="subcellular location">
    <subcellularLocation>
        <location evidence="7">Cell inner membrane</location>
        <topology evidence="7">Single-pass type II membrane protein</topology>
    </subcellularLocation>
    <text evidence="7">Localizes to the division septum.</text>
</comment>
<protein>
    <recommendedName>
        <fullName evidence="7">Cell division protein FtsB</fullName>
    </recommendedName>
</protein>
<comment type="function">
    <text evidence="7">Essential cell division protein. May link together the upstream cell division proteins, which are predominantly cytoplasmic, with the downstream cell division proteins, which are predominantly periplasmic.</text>
</comment>
<dbReference type="HAMAP" id="MF_00599">
    <property type="entry name" value="FtsB"/>
    <property type="match status" value="1"/>
</dbReference>
<keyword evidence="1 7" id="KW-1003">Cell membrane</keyword>
<dbReference type="InterPro" id="IPR023081">
    <property type="entry name" value="Cell_div_FtsB"/>
</dbReference>
<dbReference type="InterPro" id="IPR007060">
    <property type="entry name" value="FtsL/DivIC"/>
</dbReference>
<evidence type="ECO:0000256" key="6">
    <source>
        <dbReference type="ARBA" id="ARBA00023306"/>
    </source>
</evidence>
<evidence type="ECO:0000313" key="9">
    <source>
        <dbReference type="Proteomes" id="UP000306236"/>
    </source>
</evidence>
<sequence length="94" mass="11108">MLRLRYLATLGLLGLLAWFQWQIWTGHGSYPTVELMREEIVKQKSSNQLMRQDNERLANDIADLRDGREKMEEIARQELGMIKPNEVFVQYTKP</sequence>
<feature type="topological domain" description="Cytoplasmic" evidence="7">
    <location>
        <begin position="1"/>
        <end position="7"/>
    </location>
</feature>
<keyword evidence="6 7" id="KW-0131">Cell cycle</keyword>
<dbReference type="AlphaFoldDB" id="A0A4S5BTB3"/>
<keyword evidence="3 7" id="KW-0812">Transmembrane</keyword>
<organism evidence="8 9">
    <name type="scientific">Lampropedia aestuarii</name>
    <dbReference type="NCBI Taxonomy" id="2562762"/>
    <lineage>
        <taxon>Bacteria</taxon>
        <taxon>Pseudomonadati</taxon>
        <taxon>Pseudomonadota</taxon>
        <taxon>Betaproteobacteria</taxon>
        <taxon>Burkholderiales</taxon>
        <taxon>Comamonadaceae</taxon>
        <taxon>Lampropedia</taxon>
    </lineage>
</organism>
<evidence type="ECO:0000256" key="4">
    <source>
        <dbReference type="ARBA" id="ARBA00022989"/>
    </source>
</evidence>
<dbReference type="RefSeq" id="WP_136405040.1">
    <property type="nucleotide sequence ID" value="NZ_JARXRQ010000001.1"/>
</dbReference>
<keyword evidence="7" id="KW-0997">Cell inner membrane</keyword>
<comment type="caution">
    <text evidence="8">The sequence shown here is derived from an EMBL/GenBank/DDBJ whole genome shotgun (WGS) entry which is preliminary data.</text>
</comment>
<dbReference type="Pfam" id="PF04977">
    <property type="entry name" value="DivIC"/>
    <property type="match status" value="1"/>
</dbReference>
<dbReference type="GO" id="GO:0030428">
    <property type="term" value="C:cell septum"/>
    <property type="evidence" value="ECO:0007669"/>
    <property type="project" value="TreeGrafter"/>
</dbReference>
<dbReference type="Proteomes" id="UP000306236">
    <property type="component" value="Unassembled WGS sequence"/>
</dbReference>